<name>A0ABT8L1H5_9BACT</name>
<evidence type="ECO:0000313" key="3">
    <source>
        <dbReference type="Proteomes" id="UP001172083"/>
    </source>
</evidence>
<comment type="caution">
    <text evidence="2">The sequence shown here is derived from an EMBL/GenBank/DDBJ whole genome shotgun (WGS) entry which is preliminary data.</text>
</comment>
<evidence type="ECO:0000313" key="2">
    <source>
        <dbReference type="EMBL" id="MDN5211599.1"/>
    </source>
</evidence>
<dbReference type="SUPFAM" id="SSF55136">
    <property type="entry name" value="Probable bacterial effector-binding domain"/>
    <property type="match status" value="1"/>
</dbReference>
<dbReference type="RefSeq" id="WP_346756929.1">
    <property type="nucleotide sequence ID" value="NZ_JAUJEB010000001.1"/>
</dbReference>
<dbReference type="InterPro" id="IPR011256">
    <property type="entry name" value="Reg_factor_effector_dom_sf"/>
</dbReference>
<dbReference type="PANTHER" id="PTHR36444">
    <property type="entry name" value="TRANSCRIPTIONAL REGULATOR PROTEIN YOBU-RELATED"/>
    <property type="match status" value="1"/>
</dbReference>
<evidence type="ECO:0000259" key="1">
    <source>
        <dbReference type="SMART" id="SM00871"/>
    </source>
</evidence>
<dbReference type="Proteomes" id="UP001172083">
    <property type="component" value="Unassembled WGS sequence"/>
</dbReference>
<feature type="domain" description="AraC effector-binding" evidence="1">
    <location>
        <begin position="2"/>
        <end position="159"/>
    </location>
</feature>
<dbReference type="InterPro" id="IPR029442">
    <property type="entry name" value="GyrI-like"/>
</dbReference>
<dbReference type="PANTHER" id="PTHR36444:SF2">
    <property type="entry name" value="TRANSCRIPTIONAL REGULATOR PROTEIN YOBU-RELATED"/>
    <property type="match status" value="1"/>
</dbReference>
<dbReference type="EMBL" id="JAUJEB010000001">
    <property type="protein sequence ID" value="MDN5211599.1"/>
    <property type="molecule type" value="Genomic_DNA"/>
</dbReference>
<gene>
    <name evidence="2" type="ORF">QQ020_06040</name>
</gene>
<dbReference type="InterPro" id="IPR053182">
    <property type="entry name" value="YobU-like_regulator"/>
</dbReference>
<organism evidence="2 3">
    <name type="scientific">Agaribacillus aureus</name>
    <dbReference type="NCBI Taxonomy" id="3051825"/>
    <lineage>
        <taxon>Bacteria</taxon>
        <taxon>Pseudomonadati</taxon>
        <taxon>Bacteroidota</taxon>
        <taxon>Cytophagia</taxon>
        <taxon>Cytophagales</taxon>
        <taxon>Splendidivirgaceae</taxon>
        <taxon>Agaribacillus</taxon>
    </lineage>
</organism>
<dbReference type="SMART" id="SM00871">
    <property type="entry name" value="AraC_E_bind"/>
    <property type="match status" value="1"/>
</dbReference>
<proteinExistence type="predicted"/>
<sequence length="159" mass="18603">MMDPKITEITEKKLIGIRTAISLSNDKTRELWQQFMPRRNEIAGFLNNRFYSMQVYDKNQDFNSFTPNTMFEKWAAVEVTDFGAVPEGMEPYLLASGKYAVFIHRGPASAFQKTYQHIFGVWLPNSDYELDSRAHFEILEEHYNPNDPNAEEEVWIPIK</sequence>
<reference evidence="2" key="1">
    <citation type="submission" date="2023-06" db="EMBL/GenBank/DDBJ databases">
        <title>Genomic of Agaribacillus aureum.</title>
        <authorList>
            <person name="Wang G."/>
        </authorList>
    </citation>
    <scope>NUCLEOTIDE SEQUENCE</scope>
    <source>
        <strain evidence="2">BMA12</strain>
    </source>
</reference>
<keyword evidence="3" id="KW-1185">Reference proteome</keyword>
<dbReference type="Gene3D" id="3.20.80.10">
    <property type="entry name" value="Regulatory factor, effector binding domain"/>
    <property type="match status" value="1"/>
</dbReference>
<dbReference type="Pfam" id="PF06445">
    <property type="entry name" value="GyrI-like"/>
    <property type="match status" value="1"/>
</dbReference>
<dbReference type="InterPro" id="IPR010499">
    <property type="entry name" value="AraC_E-bd"/>
</dbReference>
<protein>
    <submittedName>
        <fullName evidence="2">GyrI-like domain-containing protein</fullName>
    </submittedName>
</protein>
<accession>A0ABT8L1H5</accession>